<dbReference type="Proteomes" id="UP000501939">
    <property type="component" value="Chromosome"/>
</dbReference>
<keyword evidence="3" id="KW-1185">Reference proteome</keyword>
<evidence type="ECO:0000313" key="3">
    <source>
        <dbReference type="Proteomes" id="UP000501939"/>
    </source>
</evidence>
<dbReference type="AlphaFoldDB" id="A0A6G8S100"/>
<keyword evidence="1" id="KW-1133">Transmembrane helix</keyword>
<keyword evidence="1" id="KW-0812">Transmembrane</keyword>
<feature type="transmembrane region" description="Helical" evidence="1">
    <location>
        <begin position="6"/>
        <end position="23"/>
    </location>
</feature>
<dbReference type="RefSeq" id="WP_166321893.1">
    <property type="nucleotide sequence ID" value="NZ_CP049916.1"/>
</dbReference>
<evidence type="ECO:0000313" key="2">
    <source>
        <dbReference type="EMBL" id="QIO07794.1"/>
    </source>
</evidence>
<sequence length="114" mass="12663">MSKKMLPILGICVVILIAVVWLINRGPNAEQKAIHTATVCNTIQKLAVDADQSTLVEEAERFFKKSTPSYALSQPKYYAGFVAKKIDQYLAMSPADQANVRQDYAHCFKALADQ</sequence>
<keyword evidence="1" id="KW-0472">Membrane</keyword>
<organism evidence="2 3">
    <name type="scientific">Acinetobacter lanii</name>
    <dbReference type="NCBI Taxonomy" id="2715163"/>
    <lineage>
        <taxon>Bacteria</taxon>
        <taxon>Pseudomonadati</taxon>
        <taxon>Pseudomonadota</taxon>
        <taxon>Gammaproteobacteria</taxon>
        <taxon>Moraxellales</taxon>
        <taxon>Moraxellaceae</taxon>
        <taxon>Acinetobacter</taxon>
    </lineage>
</organism>
<protein>
    <submittedName>
        <fullName evidence="2">Uncharacterized protein</fullName>
    </submittedName>
</protein>
<evidence type="ECO:0000256" key="1">
    <source>
        <dbReference type="SAM" id="Phobius"/>
    </source>
</evidence>
<accession>A0A6G8S100</accession>
<gene>
    <name evidence="2" type="ORF">G8D99_01275</name>
</gene>
<reference evidence="2 3" key="1">
    <citation type="submission" date="2020-03" db="EMBL/GenBank/DDBJ databases">
        <authorList>
            <person name="Zhu W."/>
        </authorList>
    </citation>
    <scope>NUCLEOTIDE SEQUENCE [LARGE SCALE GENOMIC DNA]</scope>
    <source>
        <strain evidence="2 3">185</strain>
    </source>
</reference>
<name>A0A6G8S100_9GAMM</name>
<proteinExistence type="predicted"/>
<dbReference type="KEGG" id="alj:G8D99_01275"/>
<dbReference type="EMBL" id="CP049916">
    <property type="protein sequence ID" value="QIO07794.1"/>
    <property type="molecule type" value="Genomic_DNA"/>
</dbReference>